<evidence type="ECO:0000256" key="1">
    <source>
        <dbReference type="SAM" id="SignalP"/>
    </source>
</evidence>
<dbReference type="Proteomes" id="UP001213907">
    <property type="component" value="Chromosome"/>
</dbReference>
<dbReference type="EMBL" id="CP113162">
    <property type="protein sequence ID" value="WEF53056.1"/>
    <property type="molecule type" value="Genomic_DNA"/>
</dbReference>
<evidence type="ECO:0000313" key="2">
    <source>
        <dbReference type="EMBL" id="WEF53056.1"/>
    </source>
</evidence>
<dbReference type="RefSeq" id="WP_275248569.1">
    <property type="nucleotide sequence ID" value="NZ_BAABDX010000001.1"/>
</dbReference>
<protein>
    <submittedName>
        <fullName evidence="2">DUF3551 domain-containing protein</fullName>
    </submittedName>
</protein>
<keyword evidence="3" id="KW-1185">Reference proteome</keyword>
<dbReference type="InterPro" id="IPR021937">
    <property type="entry name" value="DUF3551"/>
</dbReference>
<keyword evidence="1" id="KW-0732">Signal</keyword>
<sequence>MRKLLFAALALSAYASLDITPAAAQEYPYCIRGRDYTGYGECNYPSYAACAAAASGRFAYCDINPFYNRGTPDAPRRGRRVYRETY</sequence>
<accession>A0ABY8BUR1</accession>
<feature type="chain" id="PRO_5045544279" evidence="1">
    <location>
        <begin position="25"/>
        <end position="86"/>
    </location>
</feature>
<evidence type="ECO:0000313" key="3">
    <source>
        <dbReference type="Proteomes" id="UP001213907"/>
    </source>
</evidence>
<proteinExistence type="predicted"/>
<gene>
    <name evidence="2" type="ORF">AFIC_001578</name>
</gene>
<name>A0ABY8BUR1_AFICR</name>
<dbReference type="Pfam" id="PF12071">
    <property type="entry name" value="DUF3551"/>
    <property type="match status" value="1"/>
</dbReference>
<feature type="signal peptide" evidence="1">
    <location>
        <begin position="1"/>
        <end position="24"/>
    </location>
</feature>
<reference evidence="2 3" key="1">
    <citation type="submission" date="2022-11" db="EMBL/GenBank/DDBJ databases">
        <authorList>
            <person name="Siebert D."/>
            <person name="Busche T."/>
            <person name="Saydam E."/>
            <person name="Kalinowski J."/>
            <person name="Ruckert C."/>
            <person name="Blombach B."/>
        </authorList>
    </citation>
    <scope>NUCLEOTIDE SEQUENCE [LARGE SCALE GENOMIC DNA]</scope>
    <source>
        <strain evidence="2 3">DSM 1083</strain>
    </source>
</reference>
<organism evidence="2 3">
    <name type="scientific">Afipia carboxydohydrogena</name>
    <name type="common">Pseudomonas carboxydohydrogena</name>
    <dbReference type="NCBI Taxonomy" id="290"/>
    <lineage>
        <taxon>Bacteria</taxon>
        <taxon>Pseudomonadati</taxon>
        <taxon>Pseudomonadota</taxon>
        <taxon>Alphaproteobacteria</taxon>
        <taxon>Hyphomicrobiales</taxon>
        <taxon>Nitrobacteraceae</taxon>
        <taxon>Afipia</taxon>
    </lineage>
</organism>